<dbReference type="AlphaFoldDB" id="A0A0Q3KLC0"/>
<sequence length="128" mass="15192">MVETRELAPAFRHVRLLLARGKGHPDGDREEGYDLLLPLDQEGFLDPHEWKKFQGFCRVRYFQKGETIRIGQLRRKPGGQWYFDYEEGDRDDETGFRLGEECFRLGEYISVGRGHEFHTYWVARVEKP</sequence>
<proteinExistence type="predicted"/>
<dbReference type="RefSeq" id="WP_055728254.1">
    <property type="nucleotide sequence ID" value="NZ_LMAR01000036.1"/>
</dbReference>
<organism evidence="1 2">
    <name type="scientific">Bosea thiooxidans</name>
    <dbReference type="NCBI Taxonomy" id="53254"/>
    <lineage>
        <taxon>Bacteria</taxon>
        <taxon>Pseudomonadati</taxon>
        <taxon>Pseudomonadota</taxon>
        <taxon>Alphaproteobacteria</taxon>
        <taxon>Hyphomicrobiales</taxon>
        <taxon>Boseaceae</taxon>
        <taxon>Bosea</taxon>
    </lineage>
</organism>
<evidence type="ECO:0000313" key="1">
    <source>
        <dbReference type="EMBL" id="KQK30403.1"/>
    </source>
</evidence>
<accession>A0A0Q3KLC0</accession>
<name>A0A0Q3KLC0_9HYPH</name>
<reference evidence="1 2" key="1">
    <citation type="submission" date="2015-10" db="EMBL/GenBank/DDBJ databases">
        <title>Draft genome of Bosea thiooxidans.</title>
        <authorList>
            <person name="Wang X."/>
        </authorList>
    </citation>
    <scope>NUCLEOTIDE SEQUENCE [LARGE SCALE GENOMIC DNA]</scope>
    <source>
        <strain evidence="1 2">CGMCC 9174</strain>
    </source>
</reference>
<keyword evidence="2" id="KW-1185">Reference proteome</keyword>
<dbReference type="Proteomes" id="UP000051562">
    <property type="component" value="Unassembled WGS sequence"/>
</dbReference>
<evidence type="ECO:0000313" key="2">
    <source>
        <dbReference type="Proteomes" id="UP000051562"/>
    </source>
</evidence>
<protein>
    <submittedName>
        <fullName evidence="1">Uncharacterized protein</fullName>
    </submittedName>
</protein>
<comment type="caution">
    <text evidence="1">The sequence shown here is derived from an EMBL/GenBank/DDBJ whole genome shotgun (WGS) entry which is preliminary data.</text>
</comment>
<dbReference type="EMBL" id="LMAR01000036">
    <property type="protein sequence ID" value="KQK30403.1"/>
    <property type="molecule type" value="Genomic_DNA"/>
</dbReference>
<gene>
    <name evidence="1" type="ORF">ARD30_13300</name>
</gene>